<feature type="region of interest" description="Disordered" evidence="8">
    <location>
        <begin position="22"/>
        <end position="145"/>
    </location>
</feature>
<dbReference type="InterPro" id="IPR046965">
    <property type="entry name" value="Cyclin_A/B-like"/>
</dbReference>
<dbReference type="PANTHER" id="PTHR10177">
    <property type="entry name" value="CYCLINS"/>
    <property type="match status" value="1"/>
</dbReference>
<feature type="compositionally biased region" description="Basic and acidic residues" evidence="8">
    <location>
        <begin position="125"/>
        <end position="143"/>
    </location>
</feature>
<accession>A0AAV0MEI4</accession>
<keyword evidence="12" id="KW-1185">Reference proteome</keyword>
<dbReference type="InterPro" id="IPR004367">
    <property type="entry name" value="Cyclin_C-dom"/>
</dbReference>
<dbReference type="FunFam" id="1.10.472.10:FF:000013">
    <property type="entry name" value="Cyclin A1"/>
    <property type="match status" value="1"/>
</dbReference>
<dbReference type="FunFam" id="1.10.472.10:FF:000167">
    <property type="entry name" value="Mitotic cyclin 6"/>
    <property type="match status" value="1"/>
</dbReference>
<dbReference type="GO" id="GO:0016538">
    <property type="term" value="F:cyclin-dependent protein serine/threonine kinase regulator activity"/>
    <property type="evidence" value="ECO:0007669"/>
    <property type="project" value="InterPro"/>
</dbReference>
<reference evidence="11" key="1">
    <citation type="submission" date="2022-08" db="EMBL/GenBank/DDBJ databases">
        <authorList>
            <person name="Gutierrez-Valencia J."/>
        </authorList>
    </citation>
    <scope>NUCLEOTIDE SEQUENCE</scope>
</reference>
<dbReference type="InterPro" id="IPR013763">
    <property type="entry name" value="Cyclin-like_dom"/>
</dbReference>
<evidence type="ECO:0000313" key="11">
    <source>
        <dbReference type="EMBL" id="CAI0444586.1"/>
    </source>
</evidence>
<name>A0AAV0MEI4_9ROSI</name>
<dbReference type="Pfam" id="PF00134">
    <property type="entry name" value="Cyclin_N"/>
    <property type="match status" value="1"/>
</dbReference>
<dbReference type="AlphaFoldDB" id="A0AAV0MEI4"/>
<proteinExistence type="inferred from homology"/>
<dbReference type="Gene3D" id="1.10.472.10">
    <property type="entry name" value="Cyclin-like"/>
    <property type="match status" value="2"/>
</dbReference>
<dbReference type="GO" id="GO:0044772">
    <property type="term" value="P:mitotic cell cycle phase transition"/>
    <property type="evidence" value="ECO:0007669"/>
    <property type="project" value="InterPro"/>
</dbReference>
<comment type="caution">
    <text evidence="11">The sequence shown here is derived from an EMBL/GenBank/DDBJ whole genome shotgun (WGS) entry which is preliminary data.</text>
</comment>
<evidence type="ECO:0000259" key="10">
    <source>
        <dbReference type="SMART" id="SM01332"/>
    </source>
</evidence>
<dbReference type="EMBL" id="CAMGYJ010000007">
    <property type="protein sequence ID" value="CAI0444586.1"/>
    <property type="molecule type" value="Genomic_DNA"/>
</dbReference>
<evidence type="ECO:0000256" key="8">
    <source>
        <dbReference type="SAM" id="MobiDB-lite"/>
    </source>
</evidence>
<dbReference type="Proteomes" id="UP001154282">
    <property type="component" value="Unassembled WGS sequence"/>
</dbReference>
<feature type="domain" description="Cyclin-like" evidence="9">
    <location>
        <begin position="350"/>
        <end position="438"/>
    </location>
</feature>
<feature type="domain" description="Cyclin C-terminal" evidence="10">
    <location>
        <begin position="346"/>
        <end position="469"/>
    </location>
</feature>
<keyword evidence="3" id="KW-0132">Cell division</keyword>
<dbReference type="SMART" id="SM01332">
    <property type="entry name" value="Cyclin_C"/>
    <property type="match status" value="1"/>
</dbReference>
<sequence>MNKENRNDAKVEEPAVRITRARARASGASAGVLPASKPSFKHEQKRVTKVSSKRPASEENKMGGGVQCKKRTVLQEVTNILTEHSDANSTNATRAQASKQTRRCQSKKNSKVATDFPVGAPEVEQENRKTKLVEEPSKSRKAEAQGINQTEMLDVKQPCRVPVQVKNNAENAVLPTCPSTRRVSMSFQKEDACNSLGIADIDSDSKDPQDCSQYAPEIYKHMLVTELDHRAPANYMETLQSDVTANMRGILIDWLIEVAEEYKLVPDTLYLTVNLIDRSLSQIYIEKQRLQLLGVTCMLIASKYEEILAPQVEEFCFITDNTYKREEVLKMERQVVDMMHFNLSVPTTKTFLRRFIQAAQTSYKDPCLELEYLANYLAELTLVEYDFIKFLPSLIAASAVFLARWTLNQSVHPWNPTLEHYTNYRAPELRSTVLALEDLQLNISRCPLNAIREKYRLQKFKSVADLSSPERVQSLFE</sequence>
<evidence type="ECO:0000256" key="6">
    <source>
        <dbReference type="ARBA" id="ARBA00032263"/>
    </source>
</evidence>
<dbReference type="SMART" id="SM00385">
    <property type="entry name" value="CYCLIN"/>
    <property type="match status" value="2"/>
</dbReference>
<dbReference type="Pfam" id="PF02984">
    <property type="entry name" value="Cyclin_C"/>
    <property type="match status" value="1"/>
</dbReference>
<dbReference type="InterPro" id="IPR006671">
    <property type="entry name" value="Cyclin_N"/>
</dbReference>
<evidence type="ECO:0000256" key="1">
    <source>
        <dbReference type="ARBA" id="ARBA00006955"/>
    </source>
</evidence>
<feature type="compositionally biased region" description="Polar residues" evidence="8">
    <location>
        <begin position="75"/>
        <end position="99"/>
    </location>
</feature>
<comment type="subunit">
    <text evidence="2">Interacts with the CDC2 protein kinase to form a serine/threonine kinase holoenzyme complex also known as maturation promoting factor (MPF). The cyclin subunit imparts substrate specificity to the complex.</text>
</comment>
<gene>
    <name evidence="11" type="ORF">LITE_LOCUS28159</name>
</gene>
<feature type="compositionally biased region" description="Basic residues" evidence="8">
    <location>
        <begin position="100"/>
        <end position="110"/>
    </location>
</feature>
<dbReference type="InterPro" id="IPR039361">
    <property type="entry name" value="Cyclin"/>
</dbReference>
<protein>
    <recommendedName>
        <fullName evidence="6">B-like cyclin</fullName>
    </recommendedName>
</protein>
<evidence type="ECO:0000259" key="9">
    <source>
        <dbReference type="SMART" id="SM00385"/>
    </source>
</evidence>
<evidence type="ECO:0000313" key="12">
    <source>
        <dbReference type="Proteomes" id="UP001154282"/>
    </source>
</evidence>
<evidence type="ECO:0000256" key="4">
    <source>
        <dbReference type="ARBA" id="ARBA00023127"/>
    </source>
</evidence>
<dbReference type="GO" id="GO:0051301">
    <property type="term" value="P:cell division"/>
    <property type="evidence" value="ECO:0007669"/>
    <property type="project" value="UniProtKB-KW"/>
</dbReference>
<evidence type="ECO:0000256" key="2">
    <source>
        <dbReference type="ARBA" id="ARBA00011177"/>
    </source>
</evidence>
<keyword evidence="4 7" id="KW-0195">Cyclin</keyword>
<dbReference type="SUPFAM" id="SSF47954">
    <property type="entry name" value="Cyclin-like"/>
    <property type="match status" value="2"/>
</dbReference>
<comment type="similarity">
    <text evidence="1">Belongs to the cyclin family. Cyclin AB subfamily.</text>
</comment>
<dbReference type="CDD" id="cd20506">
    <property type="entry name" value="CYCLIN_AtCycA-like_rpt2"/>
    <property type="match status" value="1"/>
</dbReference>
<evidence type="ECO:0000256" key="3">
    <source>
        <dbReference type="ARBA" id="ARBA00022618"/>
    </source>
</evidence>
<feature type="domain" description="Cyclin-like" evidence="9">
    <location>
        <begin position="253"/>
        <end position="337"/>
    </location>
</feature>
<keyword evidence="5" id="KW-0131">Cell cycle</keyword>
<evidence type="ECO:0000256" key="7">
    <source>
        <dbReference type="RuleBase" id="RU000383"/>
    </source>
</evidence>
<organism evidence="11 12">
    <name type="scientific">Linum tenue</name>
    <dbReference type="NCBI Taxonomy" id="586396"/>
    <lineage>
        <taxon>Eukaryota</taxon>
        <taxon>Viridiplantae</taxon>
        <taxon>Streptophyta</taxon>
        <taxon>Embryophyta</taxon>
        <taxon>Tracheophyta</taxon>
        <taxon>Spermatophyta</taxon>
        <taxon>Magnoliopsida</taxon>
        <taxon>eudicotyledons</taxon>
        <taxon>Gunneridae</taxon>
        <taxon>Pentapetalae</taxon>
        <taxon>rosids</taxon>
        <taxon>fabids</taxon>
        <taxon>Malpighiales</taxon>
        <taxon>Linaceae</taxon>
        <taxon>Linum</taxon>
    </lineage>
</organism>
<evidence type="ECO:0000256" key="5">
    <source>
        <dbReference type="ARBA" id="ARBA00023306"/>
    </source>
</evidence>
<dbReference type="InterPro" id="IPR036915">
    <property type="entry name" value="Cyclin-like_sf"/>
</dbReference>
<dbReference type="PIRSF" id="PIRSF001771">
    <property type="entry name" value="Cyclin_A_B_D_E"/>
    <property type="match status" value="1"/>
</dbReference>